<keyword evidence="1" id="KW-0472">Membrane</keyword>
<comment type="caution">
    <text evidence="2">The sequence shown here is derived from an EMBL/GenBank/DDBJ whole genome shotgun (WGS) entry which is preliminary data.</text>
</comment>
<dbReference type="Proteomes" id="UP000652761">
    <property type="component" value="Unassembled WGS sequence"/>
</dbReference>
<accession>A0A843TLJ8</accession>
<evidence type="ECO:0000313" key="3">
    <source>
        <dbReference type="Proteomes" id="UP000652761"/>
    </source>
</evidence>
<keyword evidence="1" id="KW-0812">Transmembrane</keyword>
<gene>
    <name evidence="2" type="ORF">Taro_001726</name>
</gene>
<dbReference type="AlphaFoldDB" id="A0A843TLJ8"/>
<keyword evidence="1" id="KW-1133">Transmembrane helix</keyword>
<dbReference type="EMBL" id="NMUH01000037">
    <property type="protein sequence ID" value="MQL69429.1"/>
    <property type="molecule type" value="Genomic_DNA"/>
</dbReference>
<sequence length="224" mass="24867">MEAMPCSRIFWLCNACRSEKLASRSLDAGVSVGVHVWTLTPAQRPGLDAKVAFGQNPNLCRKPCIPSIYTCNMFDYFWGRAEGGRRDRFVTSGGIATLVLSRHADPWHFGGRRFKIEGVPHSPPLTLSLLCLPSSPLLSSLAVSLPFIVLVVLVLRWCRPVRAGNVVMVLGARRRWSFLCEGPNGSALLVELSYMLHMLPSPSWKCVYRVLGWFLSGLLRNLLG</sequence>
<evidence type="ECO:0000313" key="2">
    <source>
        <dbReference type="EMBL" id="MQL69429.1"/>
    </source>
</evidence>
<proteinExistence type="predicted"/>
<reference evidence="2" key="1">
    <citation type="submission" date="2017-07" db="EMBL/GenBank/DDBJ databases">
        <title>Taro Niue Genome Assembly and Annotation.</title>
        <authorList>
            <person name="Atibalentja N."/>
            <person name="Keating K."/>
            <person name="Fields C.J."/>
        </authorList>
    </citation>
    <scope>NUCLEOTIDE SEQUENCE</scope>
    <source>
        <strain evidence="2">Niue_2</strain>
        <tissue evidence="2">Leaf</tissue>
    </source>
</reference>
<keyword evidence="3" id="KW-1185">Reference proteome</keyword>
<evidence type="ECO:0000256" key="1">
    <source>
        <dbReference type="SAM" id="Phobius"/>
    </source>
</evidence>
<name>A0A843TLJ8_COLES</name>
<protein>
    <submittedName>
        <fullName evidence="2">Uncharacterized protein</fullName>
    </submittedName>
</protein>
<feature type="transmembrane region" description="Helical" evidence="1">
    <location>
        <begin position="137"/>
        <end position="158"/>
    </location>
</feature>
<organism evidence="2 3">
    <name type="scientific">Colocasia esculenta</name>
    <name type="common">Wild taro</name>
    <name type="synonym">Arum esculentum</name>
    <dbReference type="NCBI Taxonomy" id="4460"/>
    <lineage>
        <taxon>Eukaryota</taxon>
        <taxon>Viridiplantae</taxon>
        <taxon>Streptophyta</taxon>
        <taxon>Embryophyta</taxon>
        <taxon>Tracheophyta</taxon>
        <taxon>Spermatophyta</taxon>
        <taxon>Magnoliopsida</taxon>
        <taxon>Liliopsida</taxon>
        <taxon>Araceae</taxon>
        <taxon>Aroideae</taxon>
        <taxon>Colocasieae</taxon>
        <taxon>Colocasia</taxon>
    </lineage>
</organism>